<dbReference type="InterPro" id="IPR000835">
    <property type="entry name" value="HTH_MarR-typ"/>
</dbReference>
<dbReference type="SUPFAM" id="SSF46785">
    <property type="entry name" value="Winged helix' DNA-binding domain"/>
    <property type="match status" value="1"/>
</dbReference>
<dbReference type="PROSITE" id="PS50995">
    <property type="entry name" value="HTH_MARR_2"/>
    <property type="match status" value="1"/>
</dbReference>
<dbReference type="OrthoDB" id="8635520at2"/>
<proteinExistence type="predicted"/>
<evidence type="ECO:0000259" key="1">
    <source>
        <dbReference type="PROSITE" id="PS50995"/>
    </source>
</evidence>
<dbReference type="RefSeq" id="WP_116757581.1">
    <property type="nucleotide sequence ID" value="NZ_JBHUEX010000001.1"/>
</dbReference>
<evidence type="ECO:0000313" key="2">
    <source>
        <dbReference type="EMBL" id="PVZ93596.1"/>
    </source>
</evidence>
<keyword evidence="3" id="KW-1185">Reference proteome</keyword>
<dbReference type="Gene3D" id="1.10.10.10">
    <property type="entry name" value="Winged helix-like DNA-binding domain superfamily/Winged helix DNA-binding domain"/>
    <property type="match status" value="1"/>
</dbReference>
<evidence type="ECO:0000313" key="3">
    <source>
        <dbReference type="Proteomes" id="UP000244893"/>
    </source>
</evidence>
<dbReference type="GO" id="GO:0003700">
    <property type="term" value="F:DNA-binding transcription factor activity"/>
    <property type="evidence" value="ECO:0007669"/>
    <property type="project" value="InterPro"/>
</dbReference>
<dbReference type="PANTHER" id="PTHR33164">
    <property type="entry name" value="TRANSCRIPTIONAL REGULATOR, MARR FAMILY"/>
    <property type="match status" value="1"/>
</dbReference>
<dbReference type="Pfam" id="PF01047">
    <property type="entry name" value="MarR"/>
    <property type="match status" value="1"/>
</dbReference>
<dbReference type="InterPro" id="IPR036388">
    <property type="entry name" value="WH-like_DNA-bd_sf"/>
</dbReference>
<dbReference type="PANTHER" id="PTHR33164:SF99">
    <property type="entry name" value="MARR FAMILY REGULATORY PROTEIN"/>
    <property type="match status" value="1"/>
</dbReference>
<dbReference type="SMART" id="SM00347">
    <property type="entry name" value="HTH_MARR"/>
    <property type="match status" value="1"/>
</dbReference>
<organism evidence="2 3">
    <name type="scientific">Amnibacterium flavum</name>
    <dbReference type="NCBI Taxonomy" id="2173173"/>
    <lineage>
        <taxon>Bacteria</taxon>
        <taxon>Bacillati</taxon>
        <taxon>Actinomycetota</taxon>
        <taxon>Actinomycetes</taxon>
        <taxon>Micrococcales</taxon>
        <taxon>Microbacteriaceae</taxon>
        <taxon>Amnibacterium</taxon>
    </lineage>
</organism>
<name>A0A2V1HLT0_9MICO</name>
<dbReference type="Proteomes" id="UP000244893">
    <property type="component" value="Unassembled WGS sequence"/>
</dbReference>
<dbReference type="InterPro" id="IPR036390">
    <property type="entry name" value="WH_DNA-bd_sf"/>
</dbReference>
<accession>A0A2V1HLT0</accession>
<dbReference type="InterPro" id="IPR039422">
    <property type="entry name" value="MarR/SlyA-like"/>
</dbReference>
<protein>
    <submittedName>
        <fullName evidence="2">MarR family transcriptional regulator</fullName>
    </submittedName>
</protein>
<dbReference type="EMBL" id="QEOP01000003">
    <property type="protein sequence ID" value="PVZ93596.1"/>
    <property type="molecule type" value="Genomic_DNA"/>
</dbReference>
<dbReference type="AlphaFoldDB" id="A0A2V1HLT0"/>
<gene>
    <name evidence="2" type="ORF">DDQ50_14910</name>
</gene>
<comment type="caution">
    <text evidence="2">The sequence shown here is derived from an EMBL/GenBank/DDBJ whole genome shotgun (WGS) entry which is preliminary data.</text>
</comment>
<dbReference type="GO" id="GO:0006950">
    <property type="term" value="P:response to stress"/>
    <property type="evidence" value="ECO:0007669"/>
    <property type="project" value="TreeGrafter"/>
</dbReference>
<reference evidence="2 3" key="1">
    <citation type="submission" date="2018-05" db="EMBL/GenBank/DDBJ databases">
        <title>Amnibacterium sp. M8JJ-5, whole genome shotgun sequence.</title>
        <authorList>
            <person name="Tuo L."/>
        </authorList>
    </citation>
    <scope>NUCLEOTIDE SEQUENCE [LARGE SCALE GENOMIC DNA]</scope>
    <source>
        <strain evidence="2 3">M8JJ-5</strain>
    </source>
</reference>
<sequence length="162" mass="18071">MSSRTAARAELSLWRDIVILRRKIERELEQRLQQDAGVSVADFEILTTLRSAPDGRLRARDLADVLGWEKSRLSHQVTRMEGKSLVERQDCPTDLRGTWVVITEQGHSAADRGENGYGEVLANRFDVLDESERTDLDSMARRVVQASDPAACDSAEAIFGAS</sequence>
<feature type="domain" description="HTH marR-type" evidence="1">
    <location>
        <begin position="10"/>
        <end position="145"/>
    </location>
</feature>